<keyword evidence="2" id="KW-0217">Developmental protein</keyword>
<evidence type="ECO:0000256" key="7">
    <source>
        <dbReference type="ARBA" id="ARBA00022737"/>
    </source>
</evidence>
<keyword evidence="3" id="KW-0597">Phosphoprotein</keyword>
<dbReference type="CDD" id="cd00096">
    <property type="entry name" value="Ig"/>
    <property type="match status" value="1"/>
</dbReference>
<dbReference type="PRINTS" id="PR00109">
    <property type="entry name" value="TYRKINASE"/>
</dbReference>
<feature type="transmembrane region" description="Helical" evidence="25">
    <location>
        <begin position="411"/>
        <end position="435"/>
    </location>
</feature>
<dbReference type="GO" id="GO:0030030">
    <property type="term" value="P:cell projection organization"/>
    <property type="evidence" value="ECO:0007669"/>
    <property type="project" value="UniProtKB-ARBA"/>
</dbReference>
<feature type="binding site" evidence="21 23">
    <location>
        <position position="552"/>
    </location>
    <ligand>
        <name>ATP</name>
        <dbReference type="ChEBI" id="CHEBI:30616"/>
    </ligand>
</feature>
<evidence type="ECO:0000256" key="12">
    <source>
        <dbReference type="ARBA" id="ARBA00023136"/>
    </source>
</evidence>
<dbReference type="PANTHER" id="PTHR24416:SF550">
    <property type="entry name" value="FIBROBLAST GROWTH FACTOR RECEPTOR HOMOLOG 1-RELATED"/>
    <property type="match status" value="1"/>
</dbReference>
<dbReference type="GO" id="GO:0048729">
    <property type="term" value="P:tissue morphogenesis"/>
    <property type="evidence" value="ECO:0007669"/>
    <property type="project" value="UniProtKB-ARBA"/>
</dbReference>
<dbReference type="InterPro" id="IPR020635">
    <property type="entry name" value="Tyr_kinase_cat_dom"/>
</dbReference>
<evidence type="ECO:0000256" key="1">
    <source>
        <dbReference type="ARBA" id="ARBA00004167"/>
    </source>
</evidence>
<organism evidence="28 29">
    <name type="scientific">Pseudolycoriella hygida</name>
    <dbReference type="NCBI Taxonomy" id="35572"/>
    <lineage>
        <taxon>Eukaryota</taxon>
        <taxon>Metazoa</taxon>
        <taxon>Ecdysozoa</taxon>
        <taxon>Arthropoda</taxon>
        <taxon>Hexapoda</taxon>
        <taxon>Insecta</taxon>
        <taxon>Pterygota</taxon>
        <taxon>Neoptera</taxon>
        <taxon>Endopterygota</taxon>
        <taxon>Diptera</taxon>
        <taxon>Nematocera</taxon>
        <taxon>Sciaroidea</taxon>
        <taxon>Sciaridae</taxon>
        <taxon>Pseudolycoriella</taxon>
    </lineage>
</organism>
<dbReference type="PROSITE" id="PS50011">
    <property type="entry name" value="PROTEIN_KINASE_DOM"/>
    <property type="match status" value="1"/>
</dbReference>
<gene>
    <name evidence="28" type="primary">htl</name>
    <name evidence="28" type="ORF">Bhyg_09859</name>
</gene>
<dbReference type="FunFam" id="3.30.200.20:FF:000651">
    <property type="entry name" value="Fibroblast growth factor receptor"/>
    <property type="match status" value="1"/>
</dbReference>
<dbReference type="Pfam" id="PF07714">
    <property type="entry name" value="PK_Tyr_Ser-Thr"/>
    <property type="match status" value="1"/>
</dbReference>
<dbReference type="PROSITE" id="PS50835">
    <property type="entry name" value="IG_LIKE"/>
    <property type="match status" value="3"/>
</dbReference>
<dbReference type="PROSITE" id="PS00107">
    <property type="entry name" value="PROTEIN_KINASE_ATP"/>
    <property type="match status" value="1"/>
</dbReference>
<dbReference type="PROSITE" id="PS00109">
    <property type="entry name" value="PROTEIN_KINASE_TYR"/>
    <property type="match status" value="1"/>
</dbReference>
<dbReference type="InterPro" id="IPR013783">
    <property type="entry name" value="Ig-like_fold"/>
</dbReference>
<evidence type="ECO:0000256" key="19">
    <source>
        <dbReference type="PIRNR" id="PIRNR000628"/>
    </source>
</evidence>
<dbReference type="AlphaFoldDB" id="A0A9Q0MSC6"/>
<dbReference type="OrthoDB" id="5984265at2759"/>
<dbReference type="GO" id="GO:0045887">
    <property type="term" value="P:positive regulation of synaptic assembly at neuromuscular junction"/>
    <property type="evidence" value="ECO:0007669"/>
    <property type="project" value="UniProtKB-ARBA"/>
</dbReference>
<keyword evidence="15 19" id="KW-0675">Receptor</keyword>
<evidence type="ECO:0000256" key="8">
    <source>
        <dbReference type="ARBA" id="ARBA00022741"/>
    </source>
</evidence>
<dbReference type="GO" id="GO:0043235">
    <property type="term" value="C:receptor complex"/>
    <property type="evidence" value="ECO:0007669"/>
    <property type="project" value="TreeGrafter"/>
</dbReference>
<dbReference type="InterPro" id="IPR000719">
    <property type="entry name" value="Prot_kinase_dom"/>
</dbReference>
<dbReference type="EC" id="2.7.10.1" evidence="19"/>
<evidence type="ECO:0000256" key="14">
    <source>
        <dbReference type="ARBA" id="ARBA00023157"/>
    </source>
</evidence>
<evidence type="ECO:0000256" key="24">
    <source>
        <dbReference type="SAM" id="MobiDB-lite"/>
    </source>
</evidence>
<dbReference type="InterPro" id="IPR007110">
    <property type="entry name" value="Ig-like_dom"/>
</dbReference>
<evidence type="ECO:0000256" key="16">
    <source>
        <dbReference type="ARBA" id="ARBA00023180"/>
    </source>
</evidence>
<keyword evidence="5 25" id="KW-0812">Transmembrane</keyword>
<dbReference type="EMBL" id="WJQU01000003">
    <property type="protein sequence ID" value="KAJ6637133.1"/>
    <property type="molecule type" value="Genomic_DNA"/>
</dbReference>
<comment type="caution">
    <text evidence="28">The sequence shown here is derived from an EMBL/GenBank/DDBJ whole genome shotgun (WGS) entry which is preliminary data.</text>
</comment>
<dbReference type="InterPro" id="IPR016248">
    <property type="entry name" value="FGF_rcpt_fam"/>
</dbReference>
<dbReference type="Pfam" id="PF07679">
    <property type="entry name" value="I-set"/>
    <property type="match status" value="2"/>
</dbReference>
<dbReference type="PIRSF" id="PIRSF000628">
    <property type="entry name" value="FGFR"/>
    <property type="match status" value="1"/>
</dbReference>
<keyword evidence="10 19" id="KW-0067">ATP-binding</keyword>
<feature type="disulfide bond" evidence="22">
    <location>
        <begin position="224"/>
        <end position="272"/>
    </location>
</feature>
<dbReference type="GO" id="GO:0003006">
    <property type="term" value="P:developmental process involved in reproduction"/>
    <property type="evidence" value="ECO:0007669"/>
    <property type="project" value="UniProtKB-ARBA"/>
</dbReference>
<keyword evidence="16" id="KW-0325">Glycoprotein</keyword>
<dbReference type="PANTHER" id="PTHR24416">
    <property type="entry name" value="TYROSINE-PROTEIN KINASE RECEPTOR"/>
    <property type="match status" value="1"/>
</dbReference>
<evidence type="ECO:0000256" key="5">
    <source>
        <dbReference type="ARBA" id="ARBA00022692"/>
    </source>
</evidence>
<name>A0A9Q0MSC6_9DIPT</name>
<evidence type="ECO:0000256" key="23">
    <source>
        <dbReference type="PROSITE-ProRule" id="PRU10141"/>
    </source>
</evidence>
<feature type="binding site" evidence="21">
    <location>
        <position position="665"/>
    </location>
    <ligand>
        <name>ATP</name>
        <dbReference type="ChEBI" id="CHEBI:30616"/>
    </ligand>
</feature>
<evidence type="ECO:0000256" key="4">
    <source>
        <dbReference type="ARBA" id="ARBA00022679"/>
    </source>
</evidence>
<dbReference type="SMART" id="SM00408">
    <property type="entry name" value="IGc2"/>
    <property type="match status" value="3"/>
</dbReference>
<dbReference type="InterPro" id="IPR001245">
    <property type="entry name" value="Ser-Thr/Tyr_kinase_cat_dom"/>
</dbReference>
<comment type="subcellular location">
    <subcellularLocation>
        <location evidence="1">Membrane</location>
        <topology evidence="1">Single-pass membrane protein</topology>
    </subcellularLocation>
</comment>
<dbReference type="InterPro" id="IPR008266">
    <property type="entry name" value="Tyr_kinase_AS"/>
</dbReference>
<dbReference type="InterPro" id="IPR050122">
    <property type="entry name" value="RTK"/>
</dbReference>
<feature type="disulfide bond" evidence="22">
    <location>
        <begin position="319"/>
        <end position="376"/>
    </location>
</feature>
<feature type="compositionally biased region" description="Acidic residues" evidence="24">
    <location>
        <begin position="177"/>
        <end position="197"/>
    </location>
</feature>
<dbReference type="InterPro" id="IPR011009">
    <property type="entry name" value="Kinase-like_dom_sf"/>
</dbReference>
<comment type="catalytic activity">
    <reaction evidence="18 19">
        <text>L-tyrosyl-[protein] + ATP = O-phospho-L-tyrosyl-[protein] + ADP + H(+)</text>
        <dbReference type="Rhea" id="RHEA:10596"/>
        <dbReference type="Rhea" id="RHEA-COMP:10136"/>
        <dbReference type="Rhea" id="RHEA-COMP:20101"/>
        <dbReference type="ChEBI" id="CHEBI:15378"/>
        <dbReference type="ChEBI" id="CHEBI:30616"/>
        <dbReference type="ChEBI" id="CHEBI:46858"/>
        <dbReference type="ChEBI" id="CHEBI:61978"/>
        <dbReference type="ChEBI" id="CHEBI:456216"/>
        <dbReference type="EC" id="2.7.10.1"/>
    </reaction>
</comment>
<dbReference type="GO" id="GO:0048513">
    <property type="term" value="P:animal organ development"/>
    <property type="evidence" value="ECO:0007669"/>
    <property type="project" value="UniProtKB-ARBA"/>
</dbReference>
<feature type="active site" description="Proton acceptor" evidence="20">
    <location>
        <position position="661"/>
    </location>
</feature>
<dbReference type="SMART" id="SM00219">
    <property type="entry name" value="TyrKc"/>
    <property type="match status" value="1"/>
</dbReference>
<dbReference type="GO" id="GO:0008347">
    <property type="term" value="P:glial cell migration"/>
    <property type="evidence" value="ECO:0007669"/>
    <property type="project" value="UniProtKB-ARBA"/>
</dbReference>
<evidence type="ECO:0000256" key="20">
    <source>
        <dbReference type="PIRSR" id="PIRSR000628-1"/>
    </source>
</evidence>
<comment type="similarity">
    <text evidence="19">Belongs to the protein kinase superfamily. Tyr protein kinase family. Fibroblast growth factor receptor subfamily.</text>
</comment>
<dbReference type="SUPFAM" id="SSF56112">
    <property type="entry name" value="Protein kinase-like (PK-like)"/>
    <property type="match status" value="1"/>
</dbReference>
<evidence type="ECO:0000256" key="22">
    <source>
        <dbReference type="PIRSR" id="PIRSR000628-3"/>
    </source>
</evidence>
<keyword evidence="9 19" id="KW-0418">Kinase</keyword>
<evidence type="ECO:0000313" key="28">
    <source>
        <dbReference type="EMBL" id="KAJ6637133.1"/>
    </source>
</evidence>
<feature type="binding site" evidence="21">
    <location>
        <position position="606"/>
    </location>
    <ligand>
        <name>ATP</name>
        <dbReference type="ChEBI" id="CHEBI:30616"/>
    </ligand>
</feature>
<dbReference type="Gene3D" id="1.10.510.10">
    <property type="entry name" value="Transferase(Phosphotransferase) domain 1"/>
    <property type="match status" value="1"/>
</dbReference>
<evidence type="ECO:0000256" key="17">
    <source>
        <dbReference type="ARBA" id="ARBA00023319"/>
    </source>
</evidence>
<reference evidence="28" key="1">
    <citation type="submission" date="2022-07" db="EMBL/GenBank/DDBJ databases">
        <authorList>
            <person name="Trinca V."/>
            <person name="Uliana J.V.C."/>
            <person name="Torres T.T."/>
            <person name="Ward R.J."/>
            <person name="Monesi N."/>
        </authorList>
    </citation>
    <scope>NUCLEOTIDE SEQUENCE</scope>
    <source>
        <strain evidence="28">HSMRA1968</strain>
        <tissue evidence="28">Whole embryos</tissue>
    </source>
</reference>
<dbReference type="GO" id="GO:0005007">
    <property type="term" value="F:fibroblast growth factor receptor activity"/>
    <property type="evidence" value="ECO:0007669"/>
    <property type="project" value="InterPro"/>
</dbReference>
<evidence type="ECO:0000256" key="13">
    <source>
        <dbReference type="ARBA" id="ARBA00023137"/>
    </source>
</evidence>
<dbReference type="InterPro" id="IPR003599">
    <property type="entry name" value="Ig_sub"/>
</dbReference>
<keyword evidence="13 19" id="KW-0829">Tyrosine-protein kinase</keyword>
<protein>
    <recommendedName>
        <fullName evidence="19">Fibroblast growth factor receptor</fullName>
        <ecNumber evidence="19">2.7.10.1</ecNumber>
    </recommendedName>
</protein>
<dbReference type="GO" id="GO:0001708">
    <property type="term" value="P:cell fate specification"/>
    <property type="evidence" value="ECO:0007669"/>
    <property type="project" value="UniProtKB-ARBA"/>
</dbReference>
<keyword evidence="8 19" id="KW-0547">Nucleotide-binding</keyword>
<feature type="binding site" evidence="21">
    <location>
        <begin position="524"/>
        <end position="530"/>
    </location>
    <ligand>
        <name>ATP</name>
        <dbReference type="ChEBI" id="CHEBI:30616"/>
    </ligand>
</feature>
<dbReference type="SUPFAM" id="SSF48726">
    <property type="entry name" value="Immunoglobulin"/>
    <property type="match status" value="3"/>
</dbReference>
<dbReference type="FunFam" id="2.60.40.10:FF:000020">
    <property type="entry name" value="Fibroblast growth factor receptor"/>
    <property type="match status" value="1"/>
</dbReference>
<sequence>MASKFDTNLRRYVPIFSEVELQCNHETPIWYKNGEELTLVDTENAKILRFDKVKKGDSGLYSCQSGDGKWSNLTLHVSSSGEKKKTNNKETAVKDDEKLRNDNFGNNMEIHSQVMGSSSPMLKALGEKVNRTIDEKFKVNVSATKPAFLSRRKMDDTEDNNDEQDDPKNESPLTENVDNEVNEDNEDYVDEPDEEEDGPPRFIRPERFNRLYAKPSGNMIRMKCPAEGTPMPNITWTKDNQPIVRSMGVVSLRKWGIVLEELVPKDSGNYTCTICNYKGCINFTTSLRVKDRYPFPPYILTGYPKNVTAVKNSTVWFECPILSDMEAHFTWAKVNAQNDTNGIIFPNSTILKPDEEERDKLRIEKVTHADEGWYTCVAANSLGNTAAKAYLHVVDEFEDDPILAPVNSSPIFTIAVIVILSTFIIVTVSIMFIQFRKIKHEKLMKHRAMETVHQWTKKIIIVKPVADNTNPEIMQIPIVKIEKQRTTLIQSSQNNDPNPFSEYEFPLDSNWEFPRNQLSLGSTLGEGAFGRVVMAEANGLMKNANSLIVAVKMVKEGHTDTDMASLVREMEVMKMIGKHINIINLLGCCSQDGPLYVIVEYAPHGNLKDFLKKNRPTSEYDIGRHNDEETKQILQKDLISFAFQVARGMEYLASRRCIHRDLAARNVLVSDDYVVKIADFGLARDIQESEYYRKNTNGRLPIKWMAPESLRDKFYDTQSDVWSYGVLLWEIMTYGDQPYPQIFSSEHLFEFLREGSRMEKPQRCSLNIYMLMRQCWNWQPHERPTFTEIVENLDKILGATVNEEYLDLGVPLLQTPPSSDDDDSDAETLREQSLLRYPY</sequence>
<keyword evidence="4 19" id="KW-0808">Transferase</keyword>
<feature type="domain" description="Ig-like" evidence="27">
    <location>
        <begin position="296"/>
        <end position="392"/>
    </location>
</feature>
<feature type="region of interest" description="Disordered" evidence="24">
    <location>
        <begin position="148"/>
        <end position="203"/>
    </location>
</feature>
<dbReference type="InterPro" id="IPR003598">
    <property type="entry name" value="Ig_sub2"/>
</dbReference>
<dbReference type="InterPro" id="IPR036179">
    <property type="entry name" value="Ig-like_dom_sf"/>
</dbReference>
<evidence type="ECO:0000256" key="15">
    <source>
        <dbReference type="ARBA" id="ARBA00023170"/>
    </source>
</evidence>
<dbReference type="Gene3D" id="3.30.200.20">
    <property type="entry name" value="Phosphorylase Kinase, domain 1"/>
    <property type="match status" value="1"/>
</dbReference>
<feature type="compositionally biased region" description="Acidic residues" evidence="24">
    <location>
        <begin position="156"/>
        <end position="165"/>
    </location>
</feature>
<evidence type="ECO:0000256" key="25">
    <source>
        <dbReference type="SAM" id="Phobius"/>
    </source>
</evidence>
<dbReference type="SMART" id="SM00409">
    <property type="entry name" value="IG"/>
    <property type="match status" value="3"/>
</dbReference>
<feature type="binding site" evidence="21">
    <location>
        <begin position="600"/>
        <end position="602"/>
    </location>
    <ligand>
        <name>ATP</name>
        <dbReference type="ChEBI" id="CHEBI:30616"/>
    </ligand>
</feature>
<keyword evidence="6" id="KW-0732">Signal</keyword>
<accession>A0A9Q0MSC6</accession>
<evidence type="ECO:0000256" key="21">
    <source>
        <dbReference type="PIRSR" id="PIRSR000628-2"/>
    </source>
</evidence>
<evidence type="ECO:0000256" key="3">
    <source>
        <dbReference type="ARBA" id="ARBA00022553"/>
    </source>
</evidence>
<dbReference type="GO" id="GO:0048468">
    <property type="term" value="P:cell development"/>
    <property type="evidence" value="ECO:0007669"/>
    <property type="project" value="UniProtKB-ARBA"/>
</dbReference>
<feature type="domain" description="Protein kinase" evidence="26">
    <location>
        <begin position="518"/>
        <end position="797"/>
    </location>
</feature>
<dbReference type="InterPro" id="IPR017441">
    <property type="entry name" value="Protein_kinase_ATP_BS"/>
</dbReference>
<evidence type="ECO:0000256" key="11">
    <source>
        <dbReference type="ARBA" id="ARBA00022989"/>
    </source>
</evidence>
<dbReference type="GO" id="GO:0008284">
    <property type="term" value="P:positive regulation of cell population proliferation"/>
    <property type="evidence" value="ECO:0007669"/>
    <property type="project" value="InterPro"/>
</dbReference>
<dbReference type="FunFam" id="2.60.40.10:FF:000016">
    <property type="entry name" value="Fibroblast growth factor receptor"/>
    <property type="match status" value="1"/>
</dbReference>
<feature type="domain" description="Ig-like" evidence="27">
    <location>
        <begin position="30"/>
        <end position="74"/>
    </location>
</feature>
<dbReference type="GO" id="GO:0005524">
    <property type="term" value="F:ATP binding"/>
    <property type="evidence" value="ECO:0007669"/>
    <property type="project" value="UniProtKB-UniRule"/>
</dbReference>
<keyword evidence="11 25" id="KW-1133">Transmembrane helix</keyword>
<dbReference type="GO" id="GO:0022603">
    <property type="term" value="P:regulation of anatomical structure morphogenesis"/>
    <property type="evidence" value="ECO:0007669"/>
    <property type="project" value="UniProtKB-ARBA"/>
</dbReference>
<evidence type="ECO:0000256" key="18">
    <source>
        <dbReference type="ARBA" id="ARBA00051243"/>
    </source>
</evidence>
<dbReference type="InterPro" id="IPR013098">
    <property type="entry name" value="Ig_I-set"/>
</dbReference>
<dbReference type="GO" id="GO:0005886">
    <property type="term" value="C:plasma membrane"/>
    <property type="evidence" value="ECO:0007669"/>
    <property type="project" value="TreeGrafter"/>
</dbReference>
<keyword evidence="12 19" id="KW-0472">Membrane</keyword>
<keyword evidence="7" id="KW-0677">Repeat</keyword>
<evidence type="ECO:0000259" key="27">
    <source>
        <dbReference type="PROSITE" id="PS50835"/>
    </source>
</evidence>
<dbReference type="GO" id="GO:0001667">
    <property type="term" value="P:ameboidal-type cell migration"/>
    <property type="evidence" value="ECO:0007669"/>
    <property type="project" value="UniProtKB-ARBA"/>
</dbReference>
<keyword evidence="17" id="KW-0393">Immunoglobulin domain</keyword>
<evidence type="ECO:0000256" key="9">
    <source>
        <dbReference type="ARBA" id="ARBA00022777"/>
    </source>
</evidence>
<dbReference type="GO" id="GO:0090130">
    <property type="term" value="P:tissue migration"/>
    <property type="evidence" value="ECO:0007669"/>
    <property type="project" value="UniProtKB-ARBA"/>
</dbReference>
<proteinExistence type="inferred from homology"/>
<feature type="binding site" evidence="21">
    <location>
        <position position="679"/>
    </location>
    <ligand>
        <name>ATP</name>
        <dbReference type="ChEBI" id="CHEBI:30616"/>
    </ligand>
</feature>
<evidence type="ECO:0000256" key="2">
    <source>
        <dbReference type="ARBA" id="ARBA00022473"/>
    </source>
</evidence>
<dbReference type="Proteomes" id="UP001151699">
    <property type="component" value="Chromosome X"/>
</dbReference>
<dbReference type="FunFam" id="1.10.510.10:FF:000007">
    <property type="entry name" value="Fibroblast growth factor receptor"/>
    <property type="match status" value="1"/>
</dbReference>
<keyword evidence="14 22" id="KW-1015">Disulfide bond</keyword>
<evidence type="ECO:0000256" key="6">
    <source>
        <dbReference type="ARBA" id="ARBA00022729"/>
    </source>
</evidence>
<evidence type="ECO:0000259" key="26">
    <source>
        <dbReference type="PROSITE" id="PS50011"/>
    </source>
</evidence>
<evidence type="ECO:0000256" key="10">
    <source>
        <dbReference type="ARBA" id="ARBA00022840"/>
    </source>
</evidence>
<evidence type="ECO:0000313" key="29">
    <source>
        <dbReference type="Proteomes" id="UP001151699"/>
    </source>
</evidence>
<dbReference type="Gene3D" id="2.60.40.10">
    <property type="entry name" value="Immunoglobulins"/>
    <property type="match status" value="3"/>
</dbReference>
<keyword evidence="29" id="KW-1185">Reference proteome</keyword>
<feature type="domain" description="Ig-like" evidence="27">
    <location>
        <begin position="200"/>
        <end position="290"/>
    </location>
</feature>